<dbReference type="AlphaFoldDB" id="A0A2P8F065"/>
<sequence>MDKITDLQYEHKAADLLHDGLYGFSWDSHEIDKVNLVSIFKDACRLINRGGEHNEEYMCAEAVVSSCIRAVRCICLDEAASFTLIQGQPQKLNALSQYENAVRNYEYMKNFKKC</sequence>
<comment type="caution">
    <text evidence="1">The sequence shown here is derived from an EMBL/GenBank/DDBJ whole genome shotgun (WGS) entry which is preliminary data.</text>
</comment>
<dbReference type="EMBL" id="PYGI01000005">
    <property type="protein sequence ID" value="PSL15110.1"/>
    <property type="molecule type" value="Genomic_DNA"/>
</dbReference>
<organism evidence="1 2">
    <name type="scientific">Marinobacterium halophilum</name>
    <dbReference type="NCBI Taxonomy" id="267374"/>
    <lineage>
        <taxon>Bacteria</taxon>
        <taxon>Pseudomonadati</taxon>
        <taxon>Pseudomonadota</taxon>
        <taxon>Gammaproteobacteria</taxon>
        <taxon>Oceanospirillales</taxon>
        <taxon>Oceanospirillaceae</taxon>
        <taxon>Marinobacterium</taxon>
    </lineage>
</organism>
<accession>A0A2P8F065</accession>
<keyword evidence="2" id="KW-1185">Reference proteome</keyword>
<name>A0A2P8F065_9GAMM</name>
<gene>
    <name evidence="1" type="ORF">CLV44_1054</name>
</gene>
<protein>
    <submittedName>
        <fullName evidence="1">Uncharacterized protein</fullName>
    </submittedName>
</protein>
<reference evidence="1 2" key="1">
    <citation type="submission" date="2018-03" db="EMBL/GenBank/DDBJ databases">
        <title>Genomic Encyclopedia of Archaeal and Bacterial Type Strains, Phase II (KMG-II): from individual species to whole genera.</title>
        <authorList>
            <person name="Goeker M."/>
        </authorList>
    </citation>
    <scope>NUCLEOTIDE SEQUENCE [LARGE SCALE GENOMIC DNA]</scope>
    <source>
        <strain evidence="1 2">DSM 17586</strain>
    </source>
</reference>
<proteinExistence type="predicted"/>
<evidence type="ECO:0000313" key="2">
    <source>
        <dbReference type="Proteomes" id="UP000242133"/>
    </source>
</evidence>
<evidence type="ECO:0000313" key="1">
    <source>
        <dbReference type="EMBL" id="PSL15110.1"/>
    </source>
</evidence>
<dbReference type="RefSeq" id="WP_106590904.1">
    <property type="nucleotide sequence ID" value="NZ_PYGI01000005.1"/>
</dbReference>
<dbReference type="Proteomes" id="UP000242133">
    <property type="component" value="Unassembled WGS sequence"/>
</dbReference>